<evidence type="ECO:0000256" key="2">
    <source>
        <dbReference type="ARBA" id="ARBA00010663"/>
    </source>
</evidence>
<dbReference type="SUPFAM" id="SSF81321">
    <property type="entry name" value="Family A G protein-coupled receptor-like"/>
    <property type="match status" value="1"/>
</dbReference>
<comment type="similarity">
    <text evidence="2">Belongs to the G-protein coupled receptor 1 family.</text>
</comment>
<evidence type="ECO:0000256" key="8">
    <source>
        <dbReference type="ARBA" id="ARBA00023170"/>
    </source>
</evidence>
<evidence type="ECO:0000256" key="3">
    <source>
        <dbReference type="ARBA" id="ARBA00022475"/>
    </source>
</evidence>
<dbReference type="Gene3D" id="1.20.1070.10">
    <property type="entry name" value="Rhodopsin 7-helix transmembrane proteins"/>
    <property type="match status" value="1"/>
</dbReference>
<dbReference type="PANTHER" id="PTHR46925">
    <property type="entry name" value="G-PROTEIN COUPLED RECEPTOR TKR-1-RELATED"/>
    <property type="match status" value="1"/>
</dbReference>
<feature type="domain" description="G-protein coupled receptors family 1 profile" evidence="12">
    <location>
        <begin position="440"/>
        <end position="500"/>
    </location>
</feature>
<dbReference type="InterPro" id="IPR000276">
    <property type="entry name" value="GPCR_Rhodpsn"/>
</dbReference>
<evidence type="ECO:0000256" key="4">
    <source>
        <dbReference type="ARBA" id="ARBA00022692"/>
    </source>
</evidence>
<name>A0A0M9A1K2_9HYME</name>
<dbReference type="GO" id="GO:0004995">
    <property type="term" value="F:tachykinin receptor activity"/>
    <property type="evidence" value="ECO:0007669"/>
    <property type="project" value="InterPro"/>
</dbReference>
<keyword evidence="9" id="KW-0807">Transducer</keyword>
<accession>A0A0M9A1K2</accession>
<evidence type="ECO:0000259" key="12">
    <source>
        <dbReference type="PROSITE" id="PS50262"/>
    </source>
</evidence>
<dbReference type="InterPro" id="IPR017452">
    <property type="entry name" value="GPCR_Rhodpsn_7TM"/>
</dbReference>
<evidence type="ECO:0000256" key="10">
    <source>
        <dbReference type="SAM" id="MobiDB-lite"/>
    </source>
</evidence>
<keyword evidence="14" id="KW-1185">Reference proteome</keyword>
<keyword evidence="7 11" id="KW-0472">Membrane</keyword>
<keyword evidence="6" id="KW-0297">G-protein coupled receptor</keyword>
<dbReference type="Proteomes" id="UP000053105">
    <property type="component" value="Unassembled WGS sequence"/>
</dbReference>
<dbReference type="PANTHER" id="PTHR46925:SF2">
    <property type="entry name" value="G-PROTEIN COUPLED RECEPTOR TKR-1-RELATED"/>
    <property type="match status" value="1"/>
</dbReference>
<evidence type="ECO:0000313" key="13">
    <source>
        <dbReference type="EMBL" id="KOX74516.1"/>
    </source>
</evidence>
<reference evidence="13 14" key="1">
    <citation type="submission" date="2015-07" db="EMBL/GenBank/DDBJ databases">
        <title>The genome of Melipona quadrifasciata.</title>
        <authorList>
            <person name="Pan H."/>
            <person name="Kapheim K."/>
        </authorList>
    </citation>
    <scope>NUCLEOTIDE SEQUENCE [LARGE SCALE GENOMIC DNA]</scope>
    <source>
        <strain evidence="13">0111107301</strain>
        <tissue evidence="13">Whole body</tissue>
    </source>
</reference>
<keyword evidence="8 13" id="KW-0675">Receptor</keyword>
<keyword evidence="4 11" id="KW-0812">Transmembrane</keyword>
<dbReference type="PRINTS" id="PR00237">
    <property type="entry name" value="GPCRRHODOPSN"/>
</dbReference>
<dbReference type="STRING" id="166423.A0A0M9A1K2"/>
<proteinExistence type="inferred from homology"/>
<evidence type="ECO:0000313" key="14">
    <source>
        <dbReference type="Proteomes" id="UP000053105"/>
    </source>
</evidence>
<evidence type="ECO:0000256" key="5">
    <source>
        <dbReference type="ARBA" id="ARBA00022989"/>
    </source>
</evidence>
<gene>
    <name evidence="13" type="ORF">WN51_00581</name>
</gene>
<dbReference type="EMBL" id="KQ435788">
    <property type="protein sequence ID" value="KOX74516.1"/>
    <property type="molecule type" value="Genomic_DNA"/>
</dbReference>
<organism evidence="13 14">
    <name type="scientific">Melipona quadrifasciata</name>
    <dbReference type="NCBI Taxonomy" id="166423"/>
    <lineage>
        <taxon>Eukaryota</taxon>
        <taxon>Metazoa</taxon>
        <taxon>Ecdysozoa</taxon>
        <taxon>Arthropoda</taxon>
        <taxon>Hexapoda</taxon>
        <taxon>Insecta</taxon>
        <taxon>Pterygota</taxon>
        <taxon>Neoptera</taxon>
        <taxon>Endopterygota</taxon>
        <taxon>Hymenoptera</taxon>
        <taxon>Apocrita</taxon>
        <taxon>Aculeata</taxon>
        <taxon>Apoidea</taxon>
        <taxon>Anthophila</taxon>
        <taxon>Apidae</taxon>
        <taxon>Melipona</taxon>
    </lineage>
</organism>
<dbReference type="InterPro" id="IPR001681">
    <property type="entry name" value="Neurokn_rcpt"/>
</dbReference>
<feature type="transmembrane region" description="Helical" evidence="11">
    <location>
        <begin position="441"/>
        <end position="465"/>
    </location>
</feature>
<evidence type="ECO:0000256" key="1">
    <source>
        <dbReference type="ARBA" id="ARBA00004651"/>
    </source>
</evidence>
<sequence length="592" mass="66822">MGTSYDTTRDPLSHFEPHDYIRTVTYKFYTCRNHYHTGTLRFRNIRHRQTRDFAKLRTHVNFGPLSGHTTQFGQYQERNISDQCDGNRTRLRSSQPADEIIHVTIADRPPSNIAEDRQGRPPNQRLEERFLADQRLLNQGPESKIHRWSQSTEYKAKRSPLPLSLSNDTAPTGVGPGIRPVIALLQERELPISPGVQAHGANLGSAGTFLTSLPVLPAGQRADIRCSSPAEAMNASSPRRGLYHCPRESNSNGRQRRVSPPWAYHADPLGTSAWVILVIRVVIPGAEPICFPLKYLHTSTWVSNTRLAQAASGCAPSVDVLPIFDVKQQSVRNPARMGANQPSRFSYNNKRLGRNDSELEAEGKPKRLLGSPSFGFGKSRVQGRARRARYSLPSWVISLARVPHVFGKVGAMHQSTVDCLVFSEYVSHVAKVSGDAGLLRVVKMMIVVVVIFAVCWLPFHVYFIITPYFPEITNEPYIQEVFLGIYWLAMSNSMYNPIIYCWMNSRFRRGFAHFFSWCPMVHVPVESTLSRSEALTSRYSCTGSPQTNIRISRNGTSRIPLYLQSSRGGKDRFSTQHRGRKWKTSNIMDHVS</sequence>
<evidence type="ECO:0000256" key="6">
    <source>
        <dbReference type="ARBA" id="ARBA00023040"/>
    </source>
</evidence>
<dbReference type="OrthoDB" id="5981855at2759"/>
<keyword evidence="5 11" id="KW-1133">Transmembrane helix</keyword>
<dbReference type="PROSITE" id="PS50262">
    <property type="entry name" value="G_PROTEIN_RECEP_F1_2"/>
    <property type="match status" value="1"/>
</dbReference>
<protein>
    <submittedName>
        <fullName evidence="13">Tachykinin-like peptides receptor 99D</fullName>
    </submittedName>
</protein>
<dbReference type="Pfam" id="PF00001">
    <property type="entry name" value="7tm_1"/>
    <property type="match status" value="1"/>
</dbReference>
<evidence type="ECO:0000256" key="11">
    <source>
        <dbReference type="SAM" id="Phobius"/>
    </source>
</evidence>
<keyword evidence="3" id="KW-1003">Cell membrane</keyword>
<evidence type="ECO:0000256" key="9">
    <source>
        <dbReference type="ARBA" id="ARBA00023224"/>
    </source>
</evidence>
<feature type="region of interest" description="Disordered" evidence="10">
    <location>
        <begin position="229"/>
        <end position="258"/>
    </location>
</feature>
<feature type="region of interest" description="Disordered" evidence="10">
    <location>
        <begin position="141"/>
        <end position="172"/>
    </location>
</feature>
<evidence type="ECO:0000256" key="7">
    <source>
        <dbReference type="ARBA" id="ARBA00023136"/>
    </source>
</evidence>
<feature type="transmembrane region" description="Helical" evidence="11">
    <location>
        <begin position="485"/>
        <end position="503"/>
    </location>
</feature>
<dbReference type="GO" id="GO:0005886">
    <property type="term" value="C:plasma membrane"/>
    <property type="evidence" value="ECO:0007669"/>
    <property type="project" value="UniProtKB-SubCell"/>
</dbReference>
<comment type="subcellular location">
    <subcellularLocation>
        <location evidence="1">Cell membrane</location>
        <topology evidence="1">Multi-pass membrane protein</topology>
    </subcellularLocation>
</comment>
<dbReference type="AlphaFoldDB" id="A0A0M9A1K2"/>